<sequence>MTAVFVACFVLGLLLAVYVMLHGVERPAPPATRAPHEVGGGHDPRTEPSPLLNRQNVAAFVTTFGVGGYLLERFTTLGTPATVGLALLMGAAGAGLSLVLLAAWAIPSVRRDVVDERYLMQGHPARVTRDIAVDGEGEIAYEADGRTWTVGARSWDGAAIAAGTEVAIERVEGGVAYVEQWAEVEARL</sequence>
<keyword evidence="2" id="KW-0472">Membrane</keyword>
<evidence type="ECO:0000313" key="3">
    <source>
        <dbReference type="EMBL" id="GLC24552.1"/>
    </source>
</evidence>
<keyword evidence="2" id="KW-0812">Transmembrane</keyword>
<dbReference type="EMBL" id="BRXS01000002">
    <property type="protein sequence ID" value="GLC24552.1"/>
    <property type="molecule type" value="Genomic_DNA"/>
</dbReference>
<dbReference type="InterPro" id="IPR012340">
    <property type="entry name" value="NA-bd_OB-fold"/>
</dbReference>
<protein>
    <recommendedName>
        <fullName evidence="5">NfeD-like C-terminal domain-containing protein</fullName>
    </recommendedName>
</protein>
<evidence type="ECO:0000313" key="4">
    <source>
        <dbReference type="Proteomes" id="UP001161325"/>
    </source>
</evidence>
<feature type="region of interest" description="Disordered" evidence="1">
    <location>
        <begin position="30"/>
        <end position="50"/>
    </location>
</feature>
<name>A0AA37V203_9BACT</name>
<feature type="transmembrane region" description="Helical" evidence="2">
    <location>
        <begin position="86"/>
        <end position="106"/>
    </location>
</feature>
<reference evidence="3" key="1">
    <citation type="submission" date="2022-08" db="EMBL/GenBank/DDBJ databases">
        <title>Draft genome sequencing of Roseisolibacter agri AW1220.</title>
        <authorList>
            <person name="Tobiishi Y."/>
            <person name="Tonouchi A."/>
        </authorList>
    </citation>
    <scope>NUCLEOTIDE SEQUENCE</scope>
    <source>
        <strain evidence="3">AW1220</strain>
    </source>
</reference>
<evidence type="ECO:0000256" key="1">
    <source>
        <dbReference type="SAM" id="MobiDB-lite"/>
    </source>
</evidence>
<keyword evidence="4" id="KW-1185">Reference proteome</keyword>
<comment type="caution">
    <text evidence="3">The sequence shown here is derived from an EMBL/GenBank/DDBJ whole genome shotgun (WGS) entry which is preliminary data.</text>
</comment>
<proteinExistence type="predicted"/>
<organism evidence="3 4">
    <name type="scientific">Roseisolibacter agri</name>
    <dbReference type="NCBI Taxonomy" id="2014610"/>
    <lineage>
        <taxon>Bacteria</taxon>
        <taxon>Pseudomonadati</taxon>
        <taxon>Gemmatimonadota</taxon>
        <taxon>Gemmatimonadia</taxon>
        <taxon>Gemmatimonadales</taxon>
        <taxon>Gemmatimonadaceae</taxon>
        <taxon>Roseisolibacter</taxon>
    </lineage>
</organism>
<evidence type="ECO:0000256" key="2">
    <source>
        <dbReference type="SAM" id="Phobius"/>
    </source>
</evidence>
<gene>
    <name evidence="3" type="ORF">rosag_10650</name>
</gene>
<accession>A0AA37V203</accession>
<dbReference type="Gene3D" id="2.40.50.140">
    <property type="entry name" value="Nucleic acid-binding proteins"/>
    <property type="match status" value="1"/>
</dbReference>
<dbReference type="Proteomes" id="UP001161325">
    <property type="component" value="Unassembled WGS sequence"/>
</dbReference>
<dbReference type="RefSeq" id="WP_284349000.1">
    <property type="nucleotide sequence ID" value="NZ_BRXS01000002.1"/>
</dbReference>
<dbReference type="AlphaFoldDB" id="A0AA37V203"/>
<feature type="compositionally biased region" description="Basic and acidic residues" evidence="1">
    <location>
        <begin position="34"/>
        <end position="46"/>
    </location>
</feature>
<keyword evidence="2" id="KW-1133">Transmembrane helix</keyword>
<evidence type="ECO:0008006" key="5">
    <source>
        <dbReference type="Google" id="ProtNLM"/>
    </source>
</evidence>